<proteinExistence type="predicted"/>
<organism evidence="2 3">
    <name type="scientific">Mycoplana azooxidifex</name>
    <dbReference type="NCBI Taxonomy" id="1636188"/>
    <lineage>
        <taxon>Bacteria</taxon>
        <taxon>Pseudomonadati</taxon>
        <taxon>Pseudomonadota</taxon>
        <taxon>Alphaproteobacteria</taxon>
        <taxon>Hyphomicrobiales</taxon>
        <taxon>Rhizobiaceae</taxon>
        <taxon>Mycoplana</taxon>
    </lineage>
</organism>
<dbReference type="Proteomes" id="UP000574761">
    <property type="component" value="Unassembled WGS sequence"/>
</dbReference>
<dbReference type="AlphaFoldDB" id="A0A7W6GKZ9"/>
<name>A0A7W6GKZ9_9HYPH</name>
<keyword evidence="3" id="KW-1185">Reference proteome</keyword>
<protein>
    <submittedName>
        <fullName evidence="2">Uncharacterized protein</fullName>
    </submittedName>
</protein>
<reference evidence="2 3" key="1">
    <citation type="submission" date="2020-08" db="EMBL/GenBank/DDBJ databases">
        <title>Genomic Encyclopedia of Type Strains, Phase IV (KMG-IV): sequencing the most valuable type-strain genomes for metagenomic binning, comparative biology and taxonomic classification.</title>
        <authorList>
            <person name="Goeker M."/>
        </authorList>
    </citation>
    <scope>NUCLEOTIDE SEQUENCE [LARGE SCALE GENOMIC DNA]</scope>
    <source>
        <strain evidence="2 3">DSM 100211</strain>
    </source>
</reference>
<evidence type="ECO:0000256" key="1">
    <source>
        <dbReference type="SAM" id="MobiDB-lite"/>
    </source>
</evidence>
<dbReference type="EMBL" id="JACIEE010000008">
    <property type="protein sequence ID" value="MBB3978738.1"/>
    <property type="molecule type" value="Genomic_DNA"/>
</dbReference>
<evidence type="ECO:0000313" key="2">
    <source>
        <dbReference type="EMBL" id="MBB3978738.1"/>
    </source>
</evidence>
<sequence length="46" mass="4770">MSSKIAARLTPGNGGTKRGRPAGLRAIIAAALQLNARRQEKSVPNA</sequence>
<evidence type="ECO:0000313" key="3">
    <source>
        <dbReference type="Proteomes" id="UP000574761"/>
    </source>
</evidence>
<gene>
    <name evidence="2" type="ORF">GGQ64_003973</name>
</gene>
<comment type="caution">
    <text evidence="2">The sequence shown here is derived from an EMBL/GenBank/DDBJ whole genome shotgun (WGS) entry which is preliminary data.</text>
</comment>
<accession>A0A7W6GKZ9</accession>
<dbReference type="RefSeq" id="WP_183806991.1">
    <property type="nucleotide sequence ID" value="NZ_JACIEE010000008.1"/>
</dbReference>
<feature type="region of interest" description="Disordered" evidence="1">
    <location>
        <begin position="1"/>
        <end position="21"/>
    </location>
</feature>